<dbReference type="EMBL" id="UGUA01000001">
    <property type="protein sequence ID" value="SUC33696.1"/>
    <property type="molecule type" value="Genomic_DNA"/>
</dbReference>
<dbReference type="GeneID" id="89492307"/>
<dbReference type="Proteomes" id="UP000255129">
    <property type="component" value="Unassembled WGS sequence"/>
</dbReference>
<protein>
    <submittedName>
        <fullName evidence="1">Uncharacterized protein</fullName>
    </submittedName>
</protein>
<name>A0A379FYF7_9GAMM</name>
<proteinExistence type="predicted"/>
<evidence type="ECO:0000313" key="1">
    <source>
        <dbReference type="EMBL" id="SUC33696.1"/>
    </source>
</evidence>
<evidence type="ECO:0000313" key="2">
    <source>
        <dbReference type="Proteomes" id="UP000255129"/>
    </source>
</evidence>
<sequence>MENLVLPPYLERLHAALMVVDGAPVECDGHTLMVSTALSKAGIEHERVMGSVSNQYGTFVIAPHQWIKIGGYILDYRLRMWVRILSGEIHVSGAPHGIFINNDAHGYQYTATKVLAPADLSMQVLNFMTDGFAGKLVIPERESEVVCDG</sequence>
<dbReference type="RefSeq" id="WP_011039769.1">
    <property type="nucleotide sequence ID" value="NZ_UGUA01000001.1"/>
</dbReference>
<dbReference type="OrthoDB" id="489896at2"/>
<reference evidence="1 2" key="1">
    <citation type="submission" date="2018-06" db="EMBL/GenBank/DDBJ databases">
        <authorList>
            <consortium name="Pathogen Informatics"/>
            <person name="Doyle S."/>
        </authorList>
    </citation>
    <scope>NUCLEOTIDE SEQUENCE [LARGE SCALE GENOMIC DNA]</scope>
    <source>
        <strain evidence="1 2">NCTC12026</strain>
    </source>
</reference>
<organism evidence="1 2">
    <name type="scientific">Providencia rustigianii</name>
    <dbReference type="NCBI Taxonomy" id="158850"/>
    <lineage>
        <taxon>Bacteria</taxon>
        <taxon>Pseudomonadati</taxon>
        <taxon>Pseudomonadota</taxon>
        <taxon>Gammaproteobacteria</taxon>
        <taxon>Enterobacterales</taxon>
        <taxon>Morganellaceae</taxon>
        <taxon>Providencia</taxon>
    </lineage>
</organism>
<gene>
    <name evidence="1" type="ORF">NCTC12026_00017</name>
</gene>
<accession>A0A379FYF7</accession>
<dbReference type="AlphaFoldDB" id="A0A379FYF7"/>